<keyword evidence="2 3" id="KW-0342">GTP-binding</keyword>
<dbReference type="CDD" id="cd00882">
    <property type="entry name" value="Ras_like_GTPase"/>
    <property type="match status" value="1"/>
</dbReference>
<accession>A0A7S3AYW3</accession>
<keyword evidence="1 3" id="KW-0547">Nucleotide-binding</keyword>
<feature type="region of interest" description="Disordered" evidence="5">
    <location>
        <begin position="249"/>
        <end position="302"/>
    </location>
</feature>
<evidence type="ECO:0000256" key="1">
    <source>
        <dbReference type="ARBA" id="ARBA00022741"/>
    </source>
</evidence>
<protein>
    <submittedName>
        <fullName evidence="6">Uncharacterized protein</fullName>
    </submittedName>
</protein>
<dbReference type="GO" id="GO:0046872">
    <property type="term" value="F:metal ion binding"/>
    <property type="evidence" value="ECO:0007669"/>
    <property type="project" value="UniProtKB-KW"/>
</dbReference>
<evidence type="ECO:0000256" key="4">
    <source>
        <dbReference type="PIRSR" id="PIRSR606689-2"/>
    </source>
</evidence>
<dbReference type="SUPFAM" id="SSF52540">
    <property type="entry name" value="P-loop containing nucleoside triphosphate hydrolases"/>
    <property type="match status" value="1"/>
</dbReference>
<dbReference type="EMBL" id="HBHX01036667">
    <property type="protein sequence ID" value="CAE0119681.1"/>
    <property type="molecule type" value="Transcribed_RNA"/>
</dbReference>
<name>A0A7S3AYW3_9EUKA</name>
<organism evidence="6">
    <name type="scientific">Haptolina ericina</name>
    <dbReference type="NCBI Taxonomy" id="156174"/>
    <lineage>
        <taxon>Eukaryota</taxon>
        <taxon>Haptista</taxon>
        <taxon>Haptophyta</taxon>
        <taxon>Prymnesiophyceae</taxon>
        <taxon>Prymnesiales</taxon>
        <taxon>Prymnesiaceae</taxon>
        <taxon>Haptolina</taxon>
    </lineage>
</organism>
<evidence type="ECO:0000313" key="6">
    <source>
        <dbReference type="EMBL" id="CAE0119681.1"/>
    </source>
</evidence>
<feature type="compositionally biased region" description="Polar residues" evidence="5">
    <location>
        <begin position="261"/>
        <end position="273"/>
    </location>
</feature>
<sequence>MNPFSPMRCLQNVLQEPVVQRCLGVQPQHRPKLKQVVVLGPSTSGKSTLLLSCLTGTKFANSGAGFELEHALGKGMNAVTWSPLGATAKAKLELACTHTYYPSADAILFLVDADQPDTFAMAACRLQELVADERLQKAAFAVVLTKLNSPNVSVIEVGLALGVANIAIAPTQRLEIFGSILDDNHWDQHESYGFDRLAAWLWAAEPAPDPKCREQPQRRPDAEWPLDMGEHVEMVWGFLQWVNAQLQQPQARQRRTESRSGESATLSNPEQFYQQQRRRAADAPRSGQYMQLHKPSVPTDDFTISTLSRAHRDARHDC</sequence>
<keyword evidence="4" id="KW-0479">Metal-binding</keyword>
<gene>
    <name evidence="6" type="ORF">HERI1096_LOCUS20382</name>
</gene>
<dbReference type="InterPro" id="IPR027417">
    <property type="entry name" value="P-loop_NTPase"/>
</dbReference>
<evidence type="ECO:0000256" key="3">
    <source>
        <dbReference type="PIRSR" id="PIRSR606689-1"/>
    </source>
</evidence>
<reference evidence="6" key="1">
    <citation type="submission" date="2021-01" db="EMBL/GenBank/DDBJ databases">
        <authorList>
            <person name="Corre E."/>
            <person name="Pelletier E."/>
            <person name="Niang G."/>
            <person name="Scheremetjew M."/>
            <person name="Finn R."/>
            <person name="Kale V."/>
            <person name="Holt S."/>
            <person name="Cochrane G."/>
            <person name="Meng A."/>
            <person name="Brown T."/>
            <person name="Cohen L."/>
        </authorList>
    </citation>
    <scope>NUCLEOTIDE SEQUENCE</scope>
    <source>
        <strain evidence="6">CCMP281</strain>
    </source>
</reference>
<dbReference type="AlphaFoldDB" id="A0A7S3AYW3"/>
<evidence type="ECO:0000256" key="2">
    <source>
        <dbReference type="ARBA" id="ARBA00023134"/>
    </source>
</evidence>
<keyword evidence="4" id="KW-0460">Magnesium</keyword>
<dbReference type="GO" id="GO:0005525">
    <property type="term" value="F:GTP binding"/>
    <property type="evidence" value="ECO:0007669"/>
    <property type="project" value="UniProtKB-KW"/>
</dbReference>
<dbReference type="Gene3D" id="3.40.50.300">
    <property type="entry name" value="P-loop containing nucleotide triphosphate hydrolases"/>
    <property type="match status" value="1"/>
</dbReference>
<dbReference type="InterPro" id="IPR006689">
    <property type="entry name" value="Small_GTPase_ARF/SAR"/>
</dbReference>
<dbReference type="GO" id="GO:0003924">
    <property type="term" value="F:GTPase activity"/>
    <property type="evidence" value="ECO:0007669"/>
    <property type="project" value="InterPro"/>
</dbReference>
<proteinExistence type="predicted"/>
<feature type="binding site" evidence="4">
    <location>
        <position position="47"/>
    </location>
    <ligand>
        <name>Mg(2+)</name>
        <dbReference type="ChEBI" id="CHEBI:18420"/>
    </ligand>
</feature>
<dbReference type="Pfam" id="PF00025">
    <property type="entry name" value="Arf"/>
    <property type="match status" value="1"/>
</dbReference>
<feature type="binding site" evidence="3">
    <location>
        <position position="85"/>
    </location>
    <ligand>
        <name>GTP</name>
        <dbReference type="ChEBI" id="CHEBI:37565"/>
    </ligand>
</feature>
<feature type="binding site" evidence="3">
    <location>
        <begin position="40"/>
        <end position="47"/>
    </location>
    <ligand>
        <name>GTP</name>
        <dbReference type="ChEBI" id="CHEBI:37565"/>
    </ligand>
</feature>
<evidence type="ECO:0000256" key="5">
    <source>
        <dbReference type="SAM" id="MobiDB-lite"/>
    </source>
</evidence>